<dbReference type="SMART" id="SM00490">
    <property type="entry name" value="HELICc"/>
    <property type="match status" value="1"/>
</dbReference>
<proteinExistence type="inferred from homology"/>
<dbReference type="SUPFAM" id="SSF52540">
    <property type="entry name" value="P-loop containing nucleoside triphosphate hydrolases"/>
    <property type="match status" value="1"/>
</dbReference>
<dbReference type="InterPro" id="IPR044742">
    <property type="entry name" value="DEAD/DEAH_RhlB"/>
</dbReference>
<keyword evidence="5" id="KW-0067">ATP-binding</keyword>
<protein>
    <recommendedName>
        <fullName evidence="1">RNA helicase</fullName>
        <ecNumber evidence="1">3.6.4.13</ecNumber>
    </recommendedName>
</protein>
<dbReference type="RefSeq" id="XP_066613052.1">
    <property type="nucleotide sequence ID" value="XM_066758604.1"/>
</dbReference>
<evidence type="ECO:0000313" key="12">
    <source>
        <dbReference type="EMBL" id="KAL0247091.1"/>
    </source>
</evidence>
<evidence type="ECO:0000313" key="13">
    <source>
        <dbReference type="Proteomes" id="UP000054399"/>
    </source>
</evidence>
<dbReference type="Pfam" id="PF00270">
    <property type="entry name" value="DEAD"/>
    <property type="match status" value="2"/>
</dbReference>
<sequence length="621" mass="67394">MASAFSLLTAGGAKFDKSRFKDDFQLFEAKKRKDRKGKSKQVDTVATGSALPSSLDFFGDHPHSQHKPQPESESESDSESDSGSSSTSIPAPPPQKITLTGSEPLPESLHTNLPSLVNHESHSLTSAEGGPLLSALSQANIHSLWGVQCAVGGCLLEDRDTLCVAPTGSGKTLSYVLPTIVKLRDPARKLKGTEEGKGVRALVVVPTHDLAVQIQGVIKAVTRGRHWRSMVLTKATEKAVWESAPGEAVRAGEDSDNEMKDEEDSADEEDEEDDEDDSESTGSVNEFAPKVSGNPEGLGIDVLVATPERLHHLIDSRRISLAQTKYVILDESDRLLSSDFLPQVEPILSACTNPTVQKCFLSATMPAGAEALAKKWLKDGGVRVVVGVKDSAVTTVDQSLLYTGSESGKLLALRNLISSGQLPYPSLIFVQSIERAEELYKTLVLDGIKVDAVHGGKAKTKRDEAIEDFRMGTVWMLVVTEVLARGMDFRGVKVVINYDFPQTVPSYIHRIGRTGRAGRPGKAITFFNIEDGPYLRTIANVLRSSGCPVPEYMLDMKKPTKNEKKKLAKAPPKRKAVGGGGRDLNREAGKKKKQMVEASKKRKMLGEGGRGEEKEKMDDEE</sequence>
<dbReference type="InterPro" id="IPR011545">
    <property type="entry name" value="DEAD/DEAH_box_helicase_dom"/>
</dbReference>
<feature type="compositionally biased region" description="Polar residues" evidence="9">
    <location>
        <begin position="42"/>
        <end position="52"/>
    </location>
</feature>
<feature type="region of interest" description="Disordered" evidence="9">
    <location>
        <begin position="242"/>
        <end position="293"/>
    </location>
</feature>
<evidence type="ECO:0000256" key="5">
    <source>
        <dbReference type="ARBA" id="ARBA00022840"/>
    </source>
</evidence>
<feature type="domain" description="Helicase C-terminal" evidence="11">
    <location>
        <begin position="395"/>
        <end position="557"/>
    </location>
</feature>
<evidence type="ECO:0000256" key="9">
    <source>
        <dbReference type="SAM" id="MobiDB-lite"/>
    </source>
</evidence>
<dbReference type="InterPro" id="IPR014001">
    <property type="entry name" value="Helicase_ATP-bd"/>
</dbReference>
<keyword evidence="13" id="KW-1185">Reference proteome</keyword>
<dbReference type="GeneID" id="91990982"/>
<dbReference type="Proteomes" id="UP000054399">
    <property type="component" value="Unassembled WGS sequence"/>
</dbReference>
<evidence type="ECO:0000259" key="10">
    <source>
        <dbReference type="PROSITE" id="PS51192"/>
    </source>
</evidence>
<dbReference type="SMART" id="SM00487">
    <property type="entry name" value="DEXDc"/>
    <property type="match status" value="1"/>
</dbReference>
<feature type="compositionally biased region" description="Basic residues" evidence="9">
    <location>
        <begin position="563"/>
        <end position="576"/>
    </location>
</feature>
<feature type="compositionally biased region" description="Acidic residues" evidence="9">
    <location>
        <begin position="254"/>
        <end position="279"/>
    </location>
</feature>
<reference evidence="12" key="2">
    <citation type="submission" date="2024-01" db="EMBL/GenBank/DDBJ databases">
        <title>Comparative genomics of Cryptococcus and Kwoniella reveals pathogenesis evolution and contrasting modes of karyotype evolution via chromosome fusion or intercentromeric recombination.</title>
        <authorList>
            <person name="Coelho M.A."/>
            <person name="David-Palma M."/>
            <person name="Shea T."/>
            <person name="Bowers K."/>
            <person name="Mcginley-Smith S."/>
            <person name="Mohammad A.W."/>
            <person name="Gnirke A."/>
            <person name="Yurkov A.M."/>
            <person name="Nowrousian M."/>
            <person name="Sun S."/>
            <person name="Cuomo C.A."/>
            <person name="Heitman J."/>
        </authorList>
    </citation>
    <scope>NUCLEOTIDE SEQUENCE</scope>
    <source>
        <strain evidence="12">IND107</strain>
    </source>
</reference>
<dbReference type="PANTHER" id="PTHR47959:SF15">
    <property type="entry name" value="RNA HELICASE"/>
    <property type="match status" value="1"/>
</dbReference>
<keyword evidence="3" id="KW-0378">Hydrolase</keyword>
<dbReference type="CDD" id="cd18787">
    <property type="entry name" value="SF2_C_DEAD"/>
    <property type="match status" value="1"/>
</dbReference>
<dbReference type="GO" id="GO:0004386">
    <property type="term" value="F:helicase activity"/>
    <property type="evidence" value="ECO:0007669"/>
    <property type="project" value="UniProtKB-KW"/>
</dbReference>
<reference evidence="12" key="1">
    <citation type="submission" date="2015-01" db="EMBL/GenBank/DDBJ databases">
        <authorList>
            <consortium name="The Broad Institute Genomics Platform"/>
            <person name="Cuomo C."/>
            <person name="Litvintseva A."/>
            <person name="Chen Y."/>
            <person name="Heitman J."/>
            <person name="Sun S."/>
            <person name="Springer D."/>
            <person name="Dromer F."/>
            <person name="Young S."/>
            <person name="Zeng Q."/>
            <person name="Gargeya S."/>
            <person name="Abouelleil A."/>
            <person name="Alvarado L."/>
            <person name="Chapman S.B."/>
            <person name="Gainer-Dewar J."/>
            <person name="Goldberg J."/>
            <person name="Griggs A."/>
            <person name="Gujja S."/>
            <person name="Hansen M."/>
            <person name="Howarth C."/>
            <person name="Imamovic A."/>
            <person name="Larimer J."/>
            <person name="Murphy C."/>
            <person name="Naylor J."/>
            <person name="Pearson M."/>
            <person name="Priest M."/>
            <person name="Roberts A."/>
            <person name="Saif S."/>
            <person name="Shea T."/>
            <person name="Sykes S."/>
            <person name="Wortman J."/>
            <person name="Nusbaum C."/>
            <person name="Birren B."/>
        </authorList>
    </citation>
    <scope>NUCLEOTIDE SEQUENCE</scope>
    <source>
        <strain evidence="12">IND107</strain>
    </source>
</reference>
<comment type="caution">
    <text evidence="12">The sequence shown here is derived from an EMBL/GenBank/DDBJ whole genome shotgun (WGS) entry which is preliminary data.</text>
</comment>
<keyword evidence="4 12" id="KW-0347">Helicase</keyword>
<evidence type="ECO:0000256" key="8">
    <source>
        <dbReference type="ARBA" id="ARBA00047984"/>
    </source>
</evidence>
<evidence type="ECO:0000256" key="7">
    <source>
        <dbReference type="ARBA" id="ARBA00024355"/>
    </source>
</evidence>
<feature type="region of interest" description="Disordered" evidence="9">
    <location>
        <begin position="557"/>
        <end position="621"/>
    </location>
</feature>
<dbReference type="InterPro" id="IPR001650">
    <property type="entry name" value="Helicase_C-like"/>
</dbReference>
<accession>A0ABR3BPG8</accession>
<feature type="compositionally biased region" description="Basic and acidic residues" evidence="9">
    <location>
        <begin position="609"/>
        <end position="621"/>
    </location>
</feature>
<feature type="region of interest" description="Disordered" evidence="9">
    <location>
        <begin position="31"/>
        <end position="113"/>
    </location>
</feature>
<comment type="catalytic activity">
    <reaction evidence="8">
        <text>ATP + H2O = ADP + phosphate + H(+)</text>
        <dbReference type="Rhea" id="RHEA:13065"/>
        <dbReference type="ChEBI" id="CHEBI:15377"/>
        <dbReference type="ChEBI" id="CHEBI:15378"/>
        <dbReference type="ChEBI" id="CHEBI:30616"/>
        <dbReference type="ChEBI" id="CHEBI:43474"/>
        <dbReference type="ChEBI" id="CHEBI:456216"/>
        <dbReference type="EC" id="3.6.4.13"/>
    </reaction>
</comment>
<organism evidence="12 13">
    <name type="scientific">Cryptococcus tetragattii IND107</name>
    <dbReference type="NCBI Taxonomy" id="1296105"/>
    <lineage>
        <taxon>Eukaryota</taxon>
        <taxon>Fungi</taxon>
        <taxon>Dikarya</taxon>
        <taxon>Basidiomycota</taxon>
        <taxon>Agaricomycotina</taxon>
        <taxon>Tremellomycetes</taxon>
        <taxon>Tremellales</taxon>
        <taxon>Cryptococcaceae</taxon>
        <taxon>Cryptococcus</taxon>
        <taxon>Cryptococcus gattii species complex</taxon>
    </lineage>
</organism>
<dbReference type="InterPro" id="IPR050079">
    <property type="entry name" value="DEAD_box_RNA_helicase"/>
</dbReference>
<evidence type="ECO:0000256" key="6">
    <source>
        <dbReference type="ARBA" id="ARBA00022884"/>
    </source>
</evidence>
<dbReference type="InterPro" id="IPR027417">
    <property type="entry name" value="P-loop_NTPase"/>
</dbReference>
<dbReference type="EC" id="3.6.4.13" evidence="1"/>
<feature type="compositionally biased region" description="Basic and acidic residues" evidence="9">
    <location>
        <begin position="583"/>
        <end position="599"/>
    </location>
</feature>
<evidence type="ECO:0000256" key="4">
    <source>
        <dbReference type="ARBA" id="ARBA00022806"/>
    </source>
</evidence>
<evidence type="ECO:0000256" key="2">
    <source>
        <dbReference type="ARBA" id="ARBA00022741"/>
    </source>
</evidence>
<dbReference type="PANTHER" id="PTHR47959">
    <property type="entry name" value="ATP-DEPENDENT RNA HELICASE RHLE-RELATED"/>
    <property type="match status" value="1"/>
</dbReference>
<gene>
    <name evidence="12" type="ORF">I308_104126</name>
</gene>
<evidence type="ECO:0000256" key="1">
    <source>
        <dbReference type="ARBA" id="ARBA00012552"/>
    </source>
</evidence>
<evidence type="ECO:0000259" key="11">
    <source>
        <dbReference type="PROSITE" id="PS51194"/>
    </source>
</evidence>
<dbReference type="EMBL" id="ATAM02000007">
    <property type="protein sequence ID" value="KAL0247091.1"/>
    <property type="molecule type" value="Genomic_DNA"/>
</dbReference>
<dbReference type="PROSITE" id="PS51192">
    <property type="entry name" value="HELICASE_ATP_BIND_1"/>
    <property type="match status" value="1"/>
</dbReference>
<keyword evidence="2" id="KW-0547">Nucleotide-binding</keyword>
<evidence type="ECO:0000256" key="3">
    <source>
        <dbReference type="ARBA" id="ARBA00022801"/>
    </source>
</evidence>
<name>A0ABR3BPG8_9TREE</name>
<dbReference type="PROSITE" id="PS51194">
    <property type="entry name" value="HELICASE_CTER"/>
    <property type="match status" value="1"/>
</dbReference>
<feature type="domain" description="Helicase ATP-binding" evidence="10">
    <location>
        <begin position="152"/>
        <end position="383"/>
    </location>
</feature>
<keyword evidence="6" id="KW-0694">RNA-binding</keyword>
<comment type="similarity">
    <text evidence="7">Belongs to the DEAD box helicase family. DDX52/ROK1 subfamily.</text>
</comment>
<dbReference type="Gene3D" id="3.40.50.300">
    <property type="entry name" value="P-loop containing nucleotide triphosphate hydrolases"/>
    <property type="match status" value="2"/>
</dbReference>
<dbReference type="Pfam" id="PF00271">
    <property type="entry name" value="Helicase_C"/>
    <property type="match status" value="1"/>
</dbReference>
<dbReference type="CDD" id="cd00268">
    <property type="entry name" value="DEADc"/>
    <property type="match status" value="1"/>
</dbReference>